<dbReference type="InterPro" id="IPR027417">
    <property type="entry name" value="P-loop_NTPase"/>
</dbReference>
<name>A0A9D1MHJ4_9FIRM</name>
<evidence type="ECO:0000256" key="9">
    <source>
        <dbReference type="ARBA" id="ARBA00048743"/>
    </source>
</evidence>
<comment type="caution">
    <text evidence="13">The sequence shown here is derived from an EMBL/GenBank/DDBJ whole genome shotgun (WGS) entry which is preliminary data.</text>
</comment>
<dbReference type="AlphaFoldDB" id="A0A9D1MHJ4"/>
<comment type="catalytic activity">
    <reaction evidence="9 11">
        <text>dTMP + ATP = dTDP + ADP</text>
        <dbReference type="Rhea" id="RHEA:13517"/>
        <dbReference type="ChEBI" id="CHEBI:30616"/>
        <dbReference type="ChEBI" id="CHEBI:58369"/>
        <dbReference type="ChEBI" id="CHEBI:63528"/>
        <dbReference type="ChEBI" id="CHEBI:456216"/>
        <dbReference type="EC" id="2.7.4.9"/>
    </reaction>
</comment>
<dbReference type="EMBL" id="DVNF01000102">
    <property type="protein sequence ID" value="HIU60437.1"/>
    <property type="molecule type" value="Genomic_DNA"/>
</dbReference>
<dbReference type="Proteomes" id="UP000824094">
    <property type="component" value="Unassembled WGS sequence"/>
</dbReference>
<keyword evidence="8 11" id="KW-0067">ATP-binding</keyword>
<dbReference type="PROSITE" id="PS01331">
    <property type="entry name" value="THYMIDYLATE_KINASE"/>
    <property type="match status" value="1"/>
</dbReference>
<keyword evidence="4 11" id="KW-0808">Transferase</keyword>
<keyword evidence="7 11" id="KW-0418">Kinase</keyword>
<accession>A0A9D1MHJ4</accession>
<dbReference type="Gene3D" id="3.40.50.300">
    <property type="entry name" value="P-loop containing nucleotide triphosphate hydrolases"/>
    <property type="match status" value="1"/>
</dbReference>
<dbReference type="InterPro" id="IPR018094">
    <property type="entry name" value="Thymidylate_kinase"/>
</dbReference>
<dbReference type="SUPFAM" id="SSF52540">
    <property type="entry name" value="P-loop containing nucleoside triphosphate hydrolases"/>
    <property type="match status" value="1"/>
</dbReference>
<evidence type="ECO:0000256" key="8">
    <source>
        <dbReference type="ARBA" id="ARBA00022840"/>
    </source>
</evidence>
<evidence type="ECO:0000256" key="5">
    <source>
        <dbReference type="ARBA" id="ARBA00022727"/>
    </source>
</evidence>
<evidence type="ECO:0000256" key="10">
    <source>
        <dbReference type="ARBA" id="ARBA00057735"/>
    </source>
</evidence>
<dbReference type="Pfam" id="PF02223">
    <property type="entry name" value="Thymidylate_kin"/>
    <property type="match status" value="1"/>
</dbReference>
<dbReference type="PANTHER" id="PTHR10344">
    <property type="entry name" value="THYMIDYLATE KINASE"/>
    <property type="match status" value="1"/>
</dbReference>
<dbReference type="HAMAP" id="MF_00165">
    <property type="entry name" value="Thymidylate_kinase"/>
    <property type="match status" value="1"/>
</dbReference>
<dbReference type="InterPro" id="IPR039430">
    <property type="entry name" value="Thymidylate_kin-like_dom"/>
</dbReference>
<dbReference type="GO" id="GO:0005829">
    <property type="term" value="C:cytosol"/>
    <property type="evidence" value="ECO:0007669"/>
    <property type="project" value="TreeGrafter"/>
</dbReference>
<dbReference type="CDD" id="cd01672">
    <property type="entry name" value="TMPK"/>
    <property type="match status" value="1"/>
</dbReference>
<evidence type="ECO:0000313" key="13">
    <source>
        <dbReference type="EMBL" id="HIU60437.1"/>
    </source>
</evidence>
<evidence type="ECO:0000313" key="14">
    <source>
        <dbReference type="Proteomes" id="UP000824094"/>
    </source>
</evidence>
<dbReference type="FunFam" id="3.40.50.300:FF:000225">
    <property type="entry name" value="Thymidylate kinase"/>
    <property type="match status" value="1"/>
</dbReference>
<evidence type="ECO:0000256" key="1">
    <source>
        <dbReference type="ARBA" id="ARBA00009776"/>
    </source>
</evidence>
<dbReference type="NCBIfam" id="TIGR00041">
    <property type="entry name" value="DTMP_kinase"/>
    <property type="match status" value="1"/>
</dbReference>
<dbReference type="GO" id="GO:0006233">
    <property type="term" value="P:dTDP biosynthetic process"/>
    <property type="evidence" value="ECO:0007669"/>
    <property type="project" value="InterPro"/>
</dbReference>
<evidence type="ECO:0000256" key="4">
    <source>
        <dbReference type="ARBA" id="ARBA00022679"/>
    </source>
</evidence>
<comment type="function">
    <text evidence="10 11">Phosphorylation of dTMP to form dTDP in both de novo and salvage pathways of dTTP synthesis.</text>
</comment>
<reference evidence="13" key="2">
    <citation type="journal article" date="2021" name="PeerJ">
        <title>Extensive microbial diversity within the chicken gut microbiome revealed by metagenomics and culture.</title>
        <authorList>
            <person name="Gilroy R."/>
            <person name="Ravi A."/>
            <person name="Getino M."/>
            <person name="Pursley I."/>
            <person name="Horton D.L."/>
            <person name="Alikhan N.F."/>
            <person name="Baker D."/>
            <person name="Gharbi K."/>
            <person name="Hall N."/>
            <person name="Watson M."/>
            <person name="Adriaenssens E.M."/>
            <person name="Foster-Nyarko E."/>
            <person name="Jarju S."/>
            <person name="Secka A."/>
            <person name="Antonio M."/>
            <person name="Oren A."/>
            <person name="Chaudhuri R.R."/>
            <person name="La Ragione R."/>
            <person name="Hildebrand F."/>
            <person name="Pallen M.J."/>
        </authorList>
    </citation>
    <scope>NUCLEOTIDE SEQUENCE</scope>
    <source>
        <strain evidence="13">18911</strain>
    </source>
</reference>
<organism evidence="13 14">
    <name type="scientific">Candidatus Stercoripulliclostridium merdigallinarum</name>
    <dbReference type="NCBI Taxonomy" id="2840951"/>
    <lineage>
        <taxon>Bacteria</taxon>
        <taxon>Bacillati</taxon>
        <taxon>Bacillota</taxon>
        <taxon>Clostridia</taxon>
        <taxon>Eubacteriales</taxon>
        <taxon>Candidatus Stercoripulliclostridium</taxon>
    </lineage>
</organism>
<evidence type="ECO:0000256" key="11">
    <source>
        <dbReference type="HAMAP-Rule" id="MF_00165"/>
    </source>
</evidence>
<reference evidence="13" key="1">
    <citation type="submission" date="2020-10" db="EMBL/GenBank/DDBJ databases">
        <authorList>
            <person name="Gilroy R."/>
        </authorList>
    </citation>
    <scope>NUCLEOTIDE SEQUENCE</scope>
    <source>
        <strain evidence="13">18911</strain>
    </source>
</reference>
<dbReference type="EC" id="2.7.4.9" evidence="2 11"/>
<feature type="binding site" evidence="11">
    <location>
        <begin position="12"/>
        <end position="19"/>
    </location>
    <ligand>
        <name>ATP</name>
        <dbReference type="ChEBI" id="CHEBI:30616"/>
    </ligand>
</feature>
<dbReference type="GO" id="GO:0006235">
    <property type="term" value="P:dTTP biosynthetic process"/>
    <property type="evidence" value="ECO:0007669"/>
    <property type="project" value="UniProtKB-UniRule"/>
</dbReference>
<feature type="domain" description="Thymidylate kinase-like" evidence="12">
    <location>
        <begin position="10"/>
        <end position="192"/>
    </location>
</feature>
<evidence type="ECO:0000259" key="12">
    <source>
        <dbReference type="Pfam" id="PF02223"/>
    </source>
</evidence>
<dbReference type="InterPro" id="IPR018095">
    <property type="entry name" value="Thymidylate_kin_CS"/>
</dbReference>
<evidence type="ECO:0000256" key="7">
    <source>
        <dbReference type="ARBA" id="ARBA00022777"/>
    </source>
</evidence>
<dbReference type="GO" id="GO:0004798">
    <property type="term" value="F:dTMP kinase activity"/>
    <property type="evidence" value="ECO:0007669"/>
    <property type="project" value="UniProtKB-UniRule"/>
</dbReference>
<protein>
    <recommendedName>
        <fullName evidence="3 11">Thymidylate kinase</fullName>
        <ecNumber evidence="2 11">2.7.4.9</ecNumber>
    </recommendedName>
    <alternativeName>
        <fullName evidence="11">dTMP kinase</fullName>
    </alternativeName>
</protein>
<keyword evidence="6 11" id="KW-0547">Nucleotide-binding</keyword>
<dbReference type="GO" id="GO:0005524">
    <property type="term" value="F:ATP binding"/>
    <property type="evidence" value="ECO:0007669"/>
    <property type="project" value="UniProtKB-UniRule"/>
</dbReference>
<evidence type="ECO:0000256" key="6">
    <source>
        <dbReference type="ARBA" id="ARBA00022741"/>
    </source>
</evidence>
<gene>
    <name evidence="11 13" type="primary">tmk</name>
    <name evidence="13" type="ORF">IAB05_03475</name>
</gene>
<evidence type="ECO:0000256" key="3">
    <source>
        <dbReference type="ARBA" id="ARBA00017144"/>
    </source>
</evidence>
<sequence>MNEKGVFITFEGCEGVGKSTHAKRLAAMLADRGAVFTREPGGTPVAEKIREILISDTLTVSPEIEAELFAVQRREHADNLILPALRSGKTVVCDRYIDSSIAYQGFARGIGIDRVLELNEYIVKNCMPDVTLFFDMAPSESFRRRKGSVVEHDRFEGEKLEFHMACYAGFKEAARRFPQRIVSIIPDNDKEVTFQRVVSALKERGIL</sequence>
<proteinExistence type="inferred from homology"/>
<dbReference type="PANTHER" id="PTHR10344:SF4">
    <property type="entry name" value="UMP-CMP KINASE 2, MITOCHONDRIAL"/>
    <property type="match status" value="1"/>
</dbReference>
<keyword evidence="5 11" id="KW-0545">Nucleotide biosynthesis</keyword>
<dbReference type="GO" id="GO:0006227">
    <property type="term" value="P:dUDP biosynthetic process"/>
    <property type="evidence" value="ECO:0007669"/>
    <property type="project" value="TreeGrafter"/>
</dbReference>
<comment type="similarity">
    <text evidence="1 11">Belongs to the thymidylate kinase family.</text>
</comment>
<evidence type="ECO:0000256" key="2">
    <source>
        <dbReference type="ARBA" id="ARBA00012980"/>
    </source>
</evidence>